<dbReference type="Proteomes" id="UP000289437">
    <property type="component" value="Unassembled WGS sequence"/>
</dbReference>
<dbReference type="AlphaFoldDB" id="A0A4Q0T922"/>
<gene>
    <name evidence="2" type="ORF">GRAN_1546</name>
</gene>
<organism evidence="2 3">
    <name type="scientific">Granulicella sibirica</name>
    <dbReference type="NCBI Taxonomy" id="2479048"/>
    <lineage>
        <taxon>Bacteria</taxon>
        <taxon>Pseudomonadati</taxon>
        <taxon>Acidobacteriota</taxon>
        <taxon>Terriglobia</taxon>
        <taxon>Terriglobales</taxon>
        <taxon>Acidobacteriaceae</taxon>
        <taxon>Granulicella</taxon>
    </lineage>
</organism>
<reference evidence="3" key="2">
    <citation type="submission" date="2019-02" db="EMBL/GenBank/DDBJ databases">
        <title>Granulicella sibirica sp. nov., a psychrotolerant acidobacterium isolated from an organic soil layer in forested tundra, West Siberia.</title>
        <authorList>
            <person name="Oshkin I.Y."/>
            <person name="Kulichevskaya I.S."/>
            <person name="Rijpstra W.I.C."/>
            <person name="Sinninghe Damste J.S."/>
            <person name="Rakitin A.L."/>
            <person name="Ravin N.V."/>
            <person name="Dedysh S.N."/>
        </authorList>
    </citation>
    <scope>NUCLEOTIDE SEQUENCE [LARGE SCALE GENOMIC DNA]</scope>
    <source>
        <strain evidence="3">AF10</strain>
    </source>
</reference>
<dbReference type="EMBL" id="RDSM01000001">
    <property type="protein sequence ID" value="RXH58236.1"/>
    <property type="molecule type" value="Genomic_DNA"/>
</dbReference>
<comment type="caution">
    <text evidence="2">The sequence shown here is derived from an EMBL/GenBank/DDBJ whole genome shotgun (WGS) entry which is preliminary data.</text>
</comment>
<sequence length="79" mass="8841">MGLFIATGSFFLGQPQVFPPALRGSIYLIVPAVLPLPLLVFWLIRVRFGNSYILDRRKPSFALSDSGRHERSSPKRATP</sequence>
<protein>
    <submittedName>
        <fullName evidence="2">Uncharacterized protein</fullName>
    </submittedName>
</protein>
<evidence type="ECO:0000256" key="1">
    <source>
        <dbReference type="SAM" id="Phobius"/>
    </source>
</evidence>
<proteinExistence type="predicted"/>
<keyword evidence="1" id="KW-0812">Transmembrane</keyword>
<keyword evidence="1" id="KW-1133">Transmembrane helix</keyword>
<accession>A0A4Q0T922</accession>
<name>A0A4Q0T922_9BACT</name>
<evidence type="ECO:0000313" key="2">
    <source>
        <dbReference type="EMBL" id="RXH58236.1"/>
    </source>
</evidence>
<feature type="transmembrane region" description="Helical" evidence="1">
    <location>
        <begin position="25"/>
        <end position="44"/>
    </location>
</feature>
<reference evidence="2 3" key="1">
    <citation type="submission" date="2018-11" db="EMBL/GenBank/DDBJ databases">
        <authorList>
            <person name="Mardanov A.V."/>
            <person name="Ravin N.V."/>
            <person name="Dedysh S.N."/>
        </authorList>
    </citation>
    <scope>NUCLEOTIDE SEQUENCE [LARGE SCALE GENOMIC DNA]</scope>
    <source>
        <strain evidence="2 3">AF10</strain>
    </source>
</reference>
<keyword evidence="3" id="KW-1185">Reference proteome</keyword>
<evidence type="ECO:0000313" key="3">
    <source>
        <dbReference type="Proteomes" id="UP000289437"/>
    </source>
</evidence>
<keyword evidence="1" id="KW-0472">Membrane</keyword>